<dbReference type="InterPro" id="IPR000600">
    <property type="entry name" value="ROK"/>
</dbReference>
<dbReference type="EMBL" id="CP103424">
    <property type="protein sequence ID" value="UWD35300.1"/>
    <property type="molecule type" value="Genomic_DNA"/>
</dbReference>
<dbReference type="Gene3D" id="3.30.420.40">
    <property type="match status" value="2"/>
</dbReference>
<reference evidence="2" key="1">
    <citation type="submission" date="2022-08" db="EMBL/GenBank/DDBJ databases">
        <title>Complete genome sequence of Mycoplasma cottewii type strain VIS.</title>
        <authorList>
            <person name="Spergser J."/>
        </authorList>
    </citation>
    <scope>NUCLEOTIDE SEQUENCE</scope>
    <source>
        <strain evidence="2">VIS</strain>
    </source>
</reference>
<dbReference type="RefSeq" id="WP_259430444.1">
    <property type="nucleotide sequence ID" value="NZ_CP103424.1"/>
</dbReference>
<name>A0ABY5TX90_9MOLU</name>
<dbReference type="PANTHER" id="PTHR18964">
    <property type="entry name" value="ROK (REPRESSOR, ORF, KINASE) FAMILY"/>
    <property type="match status" value="1"/>
</dbReference>
<dbReference type="PANTHER" id="PTHR18964:SF170">
    <property type="entry name" value="SUGAR KINASE"/>
    <property type="match status" value="1"/>
</dbReference>
<evidence type="ECO:0000313" key="3">
    <source>
        <dbReference type="Proteomes" id="UP001059819"/>
    </source>
</evidence>
<keyword evidence="3" id="KW-1185">Reference proteome</keyword>
<dbReference type="Pfam" id="PF00480">
    <property type="entry name" value="ROK"/>
    <property type="match status" value="1"/>
</dbReference>
<sequence length="290" mass="32720">MINKKFLAIDIGGTSIKYGVFNSDLEPIELFTVRTRPWKDALVKQVEHIVKKHLFVDGIAIATAGVVDEFGTIKYANSNIRNYSSFELKNFVKEILNKYNLDIPVKVINDANSAAYAEYVLDPNYKNSVTLTLGTGVGAGIILNGQLLTGVNGTAGELNAIRLFNSKRKVDTELSWSKFVRKLRISLQTDSMDIWDLYQTNNFAKYKLNKYLDKLANLLSIISYTLSVEVIYIGGGFSYCNVNILKILNEKFKQSYSFYNINPVQIKYAMNKNNAGMLGVLHLLIDKHFK</sequence>
<protein>
    <submittedName>
        <fullName evidence="2">ROK family protein</fullName>
    </submittedName>
</protein>
<organism evidence="2 3">
    <name type="scientific">Mycoplasma cottewii</name>
    <dbReference type="NCBI Taxonomy" id="51364"/>
    <lineage>
        <taxon>Bacteria</taxon>
        <taxon>Bacillati</taxon>
        <taxon>Mycoplasmatota</taxon>
        <taxon>Mollicutes</taxon>
        <taxon>Mycoplasmataceae</taxon>
        <taxon>Mycoplasma</taxon>
    </lineage>
</organism>
<evidence type="ECO:0000256" key="1">
    <source>
        <dbReference type="ARBA" id="ARBA00006479"/>
    </source>
</evidence>
<evidence type="ECO:0000313" key="2">
    <source>
        <dbReference type="EMBL" id="UWD35300.1"/>
    </source>
</evidence>
<accession>A0ABY5TX90</accession>
<proteinExistence type="inferred from homology"/>
<dbReference type="InterPro" id="IPR043129">
    <property type="entry name" value="ATPase_NBD"/>
</dbReference>
<comment type="similarity">
    <text evidence="1">Belongs to the ROK (NagC/XylR) family.</text>
</comment>
<dbReference type="SUPFAM" id="SSF53067">
    <property type="entry name" value="Actin-like ATPase domain"/>
    <property type="match status" value="1"/>
</dbReference>
<gene>
    <name evidence="2" type="ORF">NX779_01530</name>
</gene>
<dbReference type="Proteomes" id="UP001059819">
    <property type="component" value="Chromosome"/>
</dbReference>